<dbReference type="AlphaFoldDB" id="A0A0U0WDH3"/>
<comment type="subcellular location">
    <subcellularLocation>
        <location evidence="1">Cell inner membrane</location>
        <topology evidence="1">Multi-pass membrane protein</topology>
    </subcellularLocation>
</comment>
<gene>
    <name evidence="10" type="ORF">BN971_03533</name>
</gene>
<dbReference type="OrthoDB" id="3453194at2"/>
<dbReference type="PANTHER" id="PTHR23501">
    <property type="entry name" value="MAJOR FACILITATOR SUPERFAMILY"/>
    <property type="match status" value="1"/>
</dbReference>
<feature type="transmembrane region" description="Helical" evidence="8">
    <location>
        <begin position="370"/>
        <end position="391"/>
    </location>
</feature>
<dbReference type="InterPro" id="IPR036259">
    <property type="entry name" value="MFS_trans_sf"/>
</dbReference>
<dbReference type="InterPro" id="IPR005829">
    <property type="entry name" value="Sugar_transporter_CS"/>
</dbReference>
<dbReference type="GO" id="GO:0005886">
    <property type="term" value="C:plasma membrane"/>
    <property type="evidence" value="ECO:0007669"/>
    <property type="project" value="UniProtKB-SubCell"/>
</dbReference>
<evidence type="ECO:0000256" key="6">
    <source>
        <dbReference type="ARBA" id="ARBA00023136"/>
    </source>
</evidence>
<evidence type="ECO:0000256" key="1">
    <source>
        <dbReference type="ARBA" id="ARBA00004429"/>
    </source>
</evidence>
<dbReference type="Gene3D" id="1.20.1720.10">
    <property type="entry name" value="Multidrug resistance protein D"/>
    <property type="match status" value="1"/>
</dbReference>
<keyword evidence="6 8" id="KW-0472">Membrane</keyword>
<evidence type="ECO:0000256" key="3">
    <source>
        <dbReference type="ARBA" id="ARBA00022519"/>
    </source>
</evidence>
<feature type="transmembrane region" description="Helical" evidence="8">
    <location>
        <begin position="79"/>
        <end position="100"/>
    </location>
</feature>
<keyword evidence="3" id="KW-1003">Cell membrane</keyword>
<feature type="transmembrane region" description="Helical" evidence="8">
    <location>
        <begin position="520"/>
        <end position="538"/>
    </location>
</feature>
<evidence type="ECO:0000313" key="10">
    <source>
        <dbReference type="EMBL" id="CPR12239.1"/>
    </source>
</evidence>
<feature type="transmembrane region" description="Helical" evidence="8">
    <location>
        <begin position="268"/>
        <end position="286"/>
    </location>
</feature>
<dbReference type="Gene3D" id="1.20.1250.20">
    <property type="entry name" value="MFS general substrate transporter like domains"/>
    <property type="match status" value="1"/>
</dbReference>
<dbReference type="Proteomes" id="UP000198875">
    <property type="component" value="Unassembled WGS sequence"/>
</dbReference>
<feature type="transmembrane region" description="Helical" evidence="8">
    <location>
        <begin position="172"/>
        <end position="198"/>
    </location>
</feature>
<dbReference type="InterPro" id="IPR011701">
    <property type="entry name" value="MFS"/>
</dbReference>
<keyword evidence="5 8" id="KW-1133">Transmembrane helix</keyword>
<dbReference type="PROSITE" id="PS50850">
    <property type="entry name" value="MFS"/>
    <property type="match status" value="1"/>
</dbReference>
<keyword evidence="3" id="KW-0997">Cell inner membrane</keyword>
<organism evidence="10 11">
    <name type="scientific">Mycobacterium bohemicum DSM 44277</name>
    <dbReference type="NCBI Taxonomy" id="1236609"/>
    <lineage>
        <taxon>Bacteria</taxon>
        <taxon>Bacillati</taxon>
        <taxon>Actinomycetota</taxon>
        <taxon>Actinomycetes</taxon>
        <taxon>Mycobacteriales</taxon>
        <taxon>Mycobacteriaceae</taxon>
        <taxon>Mycobacterium</taxon>
    </lineage>
</organism>
<protein>
    <recommendedName>
        <fullName evidence="7">MFS-type drug efflux transporter P55</fullName>
    </recommendedName>
</protein>
<evidence type="ECO:0000256" key="8">
    <source>
        <dbReference type="SAM" id="Phobius"/>
    </source>
</evidence>
<feature type="transmembrane region" description="Helical" evidence="8">
    <location>
        <begin position="453"/>
        <end position="479"/>
    </location>
</feature>
<evidence type="ECO:0000256" key="5">
    <source>
        <dbReference type="ARBA" id="ARBA00022989"/>
    </source>
</evidence>
<evidence type="ECO:0000256" key="4">
    <source>
        <dbReference type="ARBA" id="ARBA00022692"/>
    </source>
</evidence>
<keyword evidence="4 8" id="KW-0812">Transmembrane</keyword>
<reference evidence="10 11" key="1">
    <citation type="submission" date="2015-03" db="EMBL/GenBank/DDBJ databases">
        <authorList>
            <person name="Murphy D."/>
        </authorList>
    </citation>
    <scope>NUCLEOTIDE SEQUENCE [LARGE SCALE GENOMIC DNA]</scope>
    <source>
        <strain evidence="10 11">DSM 44277</strain>
    </source>
</reference>
<feature type="transmembrane region" description="Helical" evidence="8">
    <location>
        <begin position="144"/>
        <end position="165"/>
    </location>
</feature>
<dbReference type="PROSITE" id="PS00216">
    <property type="entry name" value="SUGAR_TRANSPORT_1"/>
    <property type="match status" value="1"/>
</dbReference>
<feature type="transmembrane region" description="Helical" evidence="8">
    <location>
        <begin position="424"/>
        <end position="446"/>
    </location>
</feature>
<feature type="transmembrane region" description="Helical" evidence="8">
    <location>
        <begin position="306"/>
        <end position="324"/>
    </location>
</feature>
<evidence type="ECO:0000259" key="9">
    <source>
        <dbReference type="PROSITE" id="PS50850"/>
    </source>
</evidence>
<feature type="transmembrane region" description="Helical" evidence="8">
    <location>
        <begin position="204"/>
        <end position="223"/>
    </location>
</feature>
<feature type="transmembrane region" description="Helical" evidence="8">
    <location>
        <begin position="49"/>
        <end position="67"/>
    </location>
</feature>
<evidence type="ECO:0000256" key="2">
    <source>
        <dbReference type="ARBA" id="ARBA00022448"/>
    </source>
</evidence>
<dbReference type="Pfam" id="PF07690">
    <property type="entry name" value="MFS_1"/>
    <property type="match status" value="1"/>
</dbReference>
<feature type="domain" description="Major facilitator superfamily (MFS) profile" evidence="9">
    <location>
        <begin position="10"/>
        <end position="543"/>
    </location>
</feature>
<dbReference type="EMBL" id="CSTD01000004">
    <property type="protein sequence ID" value="CPR12239.1"/>
    <property type="molecule type" value="Genomic_DNA"/>
</dbReference>
<feature type="transmembrane region" description="Helical" evidence="8">
    <location>
        <begin position="344"/>
        <end position="363"/>
    </location>
</feature>
<sequence>MSRLAGRRVAIGAGSLAVLLGALDAYVVVTIMRDIMHDVGIPINQLQRITPIVTMYLLGYIAAMPLLGKASDRFGRKRLLQVSLATFMLGSVITALAVQIGNFDVANVNMQIMGHPLRDLVILGYPIQNFHLQSLQVLVVGRTIQGVASGALLPVTLALGADLWAQRNRAAVLGGIGAAQELGSVLGPLYGIFIVFLFRDWRDVFWINVPLTLVAMALIQISLPSHDRSEAPEKIDLVGGVLLAITLGLAVIGLYNPNPNGQQALPDYGLPLVIGAVVVGVLFLLWERFSRTRLIDPRGVQFRPFLAAMGASFAAGAALMVTLVDVELFGQGVLGLDQNKAAGMLTSFLIALPIGALLGGFIATRVGDRAVALVGLLIAAGGYLLISHWPADLPHYRHSFFGLFSVPAMNNDLMIGGVAVNNDLLIAGLGLGLVIGPLTSAALRVVPSAEHGIASAAVVVSRMTGMLIGVASLSAWGLYRFYQILNHKNAAIPGDVSRADRIRAQAENVIPSFAAMYGEIFTITAGVCVVGALLGLLISGRTEHAEEPEVTEREPAVAPAP</sequence>
<dbReference type="PANTHER" id="PTHR23501:SF191">
    <property type="entry name" value="VACUOLAR BASIC AMINO ACID TRANSPORTER 4"/>
    <property type="match status" value="1"/>
</dbReference>
<feature type="transmembrane region" description="Helical" evidence="8">
    <location>
        <begin position="235"/>
        <end position="256"/>
    </location>
</feature>
<dbReference type="RefSeq" id="WP_085179930.1">
    <property type="nucleotide sequence ID" value="NZ_CSTD01000004.1"/>
</dbReference>
<dbReference type="InterPro" id="IPR020846">
    <property type="entry name" value="MFS_dom"/>
</dbReference>
<dbReference type="SUPFAM" id="SSF103473">
    <property type="entry name" value="MFS general substrate transporter"/>
    <property type="match status" value="1"/>
</dbReference>
<name>A0A0U0WDH3_MYCBE</name>
<keyword evidence="2" id="KW-0813">Transport</keyword>
<evidence type="ECO:0000313" key="11">
    <source>
        <dbReference type="Proteomes" id="UP000198875"/>
    </source>
</evidence>
<evidence type="ECO:0000256" key="7">
    <source>
        <dbReference type="ARBA" id="ARBA00044273"/>
    </source>
</evidence>
<dbReference type="GO" id="GO:0022857">
    <property type="term" value="F:transmembrane transporter activity"/>
    <property type="evidence" value="ECO:0007669"/>
    <property type="project" value="InterPro"/>
</dbReference>
<proteinExistence type="predicted"/>
<accession>A0A0U0WDH3</accession>
<dbReference type="CDD" id="cd17321">
    <property type="entry name" value="MFS_MMR_MDR_like"/>
    <property type="match status" value="1"/>
</dbReference>